<name>U4T573_9GAMM</name>
<evidence type="ECO:0000313" key="4">
    <source>
        <dbReference type="Proteomes" id="UP000016761"/>
    </source>
</evidence>
<keyword evidence="1" id="KW-1133">Transmembrane helix</keyword>
<accession>U4T573</accession>
<sequence length="397" mass="44197">MFRNLNKYDYLLTITLLFSVLLISYYYANPQARNHFWFKTYPIRAELSVHQISCSDNSPAWLSDILKYQTRNNNAPANQIAYIDPQGQLYHCENGYVGQYPLISDTVTEDTRFRYASVTKLWTADAILSLVRDGKLSLDTKLADVITDINNPKDARISDITIRQLLSHRAGFDRYSVFGNDMFGIGKDICPNHLQALNNITLGFTPDSKSSYSNLGYCLLGEVISRLNGDKPYTDIIAQQYDFANTNLRFVSNAAMADEVFYNYVETGITGVANIYTAFDYEGLASAAGLSGNAVELAQKAHEMVTKSSPNVLSIDKKAQCDFTKIAECYGYAMIPYQANSKLPMVYYRDGNLLGLSSLVAISDNGSIVALLSNGTSNEGVEGSNKVKMMLYNKISD</sequence>
<feature type="transmembrane region" description="Helical" evidence="1">
    <location>
        <begin position="9"/>
        <end position="28"/>
    </location>
</feature>
<comment type="caution">
    <text evidence="3">The sequence shown here is derived from an EMBL/GenBank/DDBJ whole genome shotgun (WGS) entry which is preliminary data.</text>
</comment>
<dbReference type="RefSeq" id="WP_021814478.1">
    <property type="nucleotide sequence ID" value="NZ_AUSW01000032.1"/>
</dbReference>
<keyword evidence="1" id="KW-0472">Membrane</keyword>
<keyword evidence="1" id="KW-0812">Transmembrane</keyword>
<dbReference type="eggNOG" id="COG1680">
    <property type="taxonomic scope" value="Bacteria"/>
</dbReference>
<feature type="domain" description="Beta-lactamase-related" evidence="2">
    <location>
        <begin position="106"/>
        <end position="381"/>
    </location>
</feature>
<dbReference type="AlphaFoldDB" id="U4T573"/>
<dbReference type="InterPro" id="IPR012338">
    <property type="entry name" value="Beta-lactam/transpept-like"/>
</dbReference>
<evidence type="ECO:0000256" key="1">
    <source>
        <dbReference type="SAM" id="Phobius"/>
    </source>
</evidence>
<dbReference type="PANTHER" id="PTHR46825:SF9">
    <property type="entry name" value="BETA-LACTAMASE-RELATED DOMAIN-CONTAINING PROTEIN"/>
    <property type="match status" value="1"/>
</dbReference>
<protein>
    <submittedName>
        <fullName evidence="3">Beta-lactamase</fullName>
        <ecNumber evidence="3">3.5.2.6</ecNumber>
    </submittedName>
</protein>
<keyword evidence="3" id="KW-0378">Hydrolase</keyword>
<dbReference type="STRING" id="1354303.M917_1850"/>
<dbReference type="SUPFAM" id="SSF56601">
    <property type="entry name" value="beta-lactamase/transpeptidase-like"/>
    <property type="match status" value="1"/>
</dbReference>
<keyword evidence="4" id="KW-1185">Reference proteome</keyword>
<dbReference type="InterPro" id="IPR050491">
    <property type="entry name" value="AmpC-like"/>
</dbReference>
<dbReference type="Gene3D" id="3.40.710.10">
    <property type="entry name" value="DD-peptidase/beta-lactamase superfamily"/>
    <property type="match status" value="1"/>
</dbReference>
<dbReference type="InterPro" id="IPR001466">
    <property type="entry name" value="Beta-lactam-related"/>
</dbReference>
<dbReference type="OrthoDB" id="9799367at2"/>
<organism evidence="3 4">
    <name type="scientific">Psychrobacter aquaticus CMS 56</name>
    <dbReference type="NCBI Taxonomy" id="1354303"/>
    <lineage>
        <taxon>Bacteria</taxon>
        <taxon>Pseudomonadati</taxon>
        <taxon>Pseudomonadota</taxon>
        <taxon>Gammaproteobacteria</taxon>
        <taxon>Moraxellales</taxon>
        <taxon>Moraxellaceae</taxon>
        <taxon>Psychrobacter</taxon>
    </lineage>
</organism>
<dbReference type="EMBL" id="AUSW01000032">
    <property type="protein sequence ID" value="ERL55326.1"/>
    <property type="molecule type" value="Genomic_DNA"/>
</dbReference>
<dbReference type="EC" id="3.5.2.6" evidence="3"/>
<dbReference type="GO" id="GO:0008800">
    <property type="term" value="F:beta-lactamase activity"/>
    <property type="evidence" value="ECO:0007669"/>
    <property type="project" value="UniProtKB-EC"/>
</dbReference>
<evidence type="ECO:0000259" key="2">
    <source>
        <dbReference type="Pfam" id="PF00144"/>
    </source>
</evidence>
<gene>
    <name evidence="3" type="ORF">M917_1850</name>
</gene>
<proteinExistence type="predicted"/>
<dbReference type="Proteomes" id="UP000016761">
    <property type="component" value="Unassembled WGS sequence"/>
</dbReference>
<reference evidence="3 4" key="1">
    <citation type="journal article" date="2013" name="Genome Announc.">
        <title>Draft Genome Sequence of Psychrobacter aquaticus Strain CMS 56T, Isolated from a Cyanobacterial Mat Sample Collected from Water Bodies in the McMurdo Dry Valley Region of Antarctica.</title>
        <authorList>
            <person name="Reddy G.S."/>
            <person name="Ara S."/>
            <person name="Singh A."/>
            <person name="Kumar Pinnaka A."/>
            <person name="Shivaji S."/>
        </authorList>
    </citation>
    <scope>NUCLEOTIDE SEQUENCE [LARGE SCALE GENOMIC DNA]</scope>
    <source>
        <strain evidence="3 4">CMS 56</strain>
    </source>
</reference>
<dbReference type="PATRIC" id="fig|1354303.4.peg.1818"/>
<dbReference type="Pfam" id="PF00144">
    <property type="entry name" value="Beta-lactamase"/>
    <property type="match status" value="1"/>
</dbReference>
<dbReference type="PANTHER" id="PTHR46825">
    <property type="entry name" value="D-ALANYL-D-ALANINE-CARBOXYPEPTIDASE/ENDOPEPTIDASE AMPH"/>
    <property type="match status" value="1"/>
</dbReference>
<evidence type="ECO:0000313" key="3">
    <source>
        <dbReference type="EMBL" id="ERL55326.1"/>
    </source>
</evidence>